<dbReference type="PANTHER" id="PTHR40459:SF1">
    <property type="entry name" value="CONSERVED HYPOTHETICAL ALANINE AND LEUCINE RICH PROTEIN"/>
    <property type="match status" value="1"/>
</dbReference>
<dbReference type="RefSeq" id="WP_089884785.1">
    <property type="nucleotide sequence ID" value="NZ_FNGV01000001.1"/>
</dbReference>
<dbReference type="EMBL" id="FNGV01000001">
    <property type="protein sequence ID" value="SDL33146.1"/>
    <property type="molecule type" value="Genomic_DNA"/>
</dbReference>
<evidence type="ECO:0000313" key="3">
    <source>
        <dbReference type="Proteomes" id="UP000199440"/>
    </source>
</evidence>
<evidence type="ECO:0000259" key="1">
    <source>
        <dbReference type="Pfam" id="PF10728"/>
    </source>
</evidence>
<dbReference type="InterPro" id="IPR036291">
    <property type="entry name" value="NAD(P)-bd_dom_sf"/>
</dbReference>
<organism evidence="2 3">
    <name type="scientific">Kriegella aquimaris</name>
    <dbReference type="NCBI Taxonomy" id="192904"/>
    <lineage>
        <taxon>Bacteria</taxon>
        <taxon>Pseudomonadati</taxon>
        <taxon>Bacteroidota</taxon>
        <taxon>Flavobacteriia</taxon>
        <taxon>Flavobacteriales</taxon>
        <taxon>Flavobacteriaceae</taxon>
        <taxon>Kriegella</taxon>
    </lineage>
</organism>
<dbReference type="Pfam" id="PF10728">
    <property type="entry name" value="DUF2520"/>
    <property type="match status" value="1"/>
</dbReference>
<dbReference type="PANTHER" id="PTHR40459">
    <property type="entry name" value="CONSERVED HYPOTHETICAL ALANINE AND LEUCINE RICH PROTEIN"/>
    <property type="match status" value="1"/>
</dbReference>
<dbReference type="OrthoDB" id="9810755at2"/>
<dbReference type="InterPro" id="IPR018931">
    <property type="entry name" value="DUF2520"/>
</dbReference>
<name>A0A1G9J7D5_9FLAO</name>
<dbReference type="Proteomes" id="UP000199440">
    <property type="component" value="Unassembled WGS sequence"/>
</dbReference>
<dbReference type="SUPFAM" id="SSF48179">
    <property type="entry name" value="6-phosphogluconate dehydrogenase C-terminal domain-like"/>
    <property type="match status" value="1"/>
</dbReference>
<proteinExistence type="predicted"/>
<accession>A0A1G9J7D5</accession>
<feature type="domain" description="DUF2520" evidence="1">
    <location>
        <begin position="115"/>
        <end position="238"/>
    </location>
</feature>
<dbReference type="InterPro" id="IPR037108">
    <property type="entry name" value="TM1727-like_C_sf"/>
</dbReference>
<dbReference type="SUPFAM" id="SSF51735">
    <property type="entry name" value="NAD(P)-binding Rossmann-fold domains"/>
    <property type="match status" value="1"/>
</dbReference>
<dbReference type="AlphaFoldDB" id="A0A1G9J7D5"/>
<dbReference type="Gene3D" id="3.40.50.720">
    <property type="entry name" value="NAD(P)-binding Rossmann-like Domain"/>
    <property type="match status" value="1"/>
</dbReference>
<gene>
    <name evidence="2" type="ORF">SAMN04488514_101428</name>
</gene>
<dbReference type="InterPro" id="IPR008927">
    <property type="entry name" value="6-PGluconate_DH-like_C_sf"/>
</dbReference>
<protein>
    <recommendedName>
        <fullName evidence="1">DUF2520 domain-containing protein</fullName>
    </recommendedName>
</protein>
<dbReference type="Gene3D" id="1.10.1040.20">
    <property type="entry name" value="ProC-like, C-terminal domain"/>
    <property type="match status" value="1"/>
</dbReference>
<dbReference type="STRING" id="192904.SAMN04488514_101428"/>
<evidence type="ECO:0000313" key="2">
    <source>
        <dbReference type="EMBL" id="SDL33146.1"/>
    </source>
</evidence>
<sequence length="247" mass="27840">MIKVALVGTGNVSEHLKRAISKTSEIEVVQVLNSRNEDLSKSLKKIGRQLPDIYIIAVSDDAIPSVSQHFSHTEKLVVHTSGSVPMDALPKQMRKGVIYPLQTLSKAEKVNFKDVPLCIEASQEDDLELLRKLGQAISDQVFEISSEKRKYLHLAAVFVNNFTNHLYSIGAEICKEQQLPFTMLHPLIKETARKIKFLSPEDAQTGPARRNDTGTMQRHMELLNNEKDKTLYRLLSDSIKDSYGKKL</sequence>
<reference evidence="2 3" key="1">
    <citation type="submission" date="2016-10" db="EMBL/GenBank/DDBJ databases">
        <authorList>
            <person name="de Groot N.N."/>
        </authorList>
    </citation>
    <scope>NUCLEOTIDE SEQUENCE [LARGE SCALE GENOMIC DNA]</scope>
    <source>
        <strain evidence="2 3">DSM 19886</strain>
    </source>
</reference>
<keyword evidence="3" id="KW-1185">Reference proteome</keyword>